<name>A0A2S6AMN4_9NOCA</name>
<dbReference type="Proteomes" id="UP000239874">
    <property type="component" value="Unassembled WGS sequence"/>
</dbReference>
<sequence length="107" mass="11968">MATKAERQAARASVAVYHEAQLGVLIEHVGRAVDRFRAGEQDAFQVDAVIHQFHRAARQLWSFCDQSGTQVESTAHLIARMADDGEDIDWWQRGAPARPRSAENLGR</sequence>
<organism evidence="1 2">
    <name type="scientific">Nocardia nova</name>
    <dbReference type="NCBI Taxonomy" id="37330"/>
    <lineage>
        <taxon>Bacteria</taxon>
        <taxon>Bacillati</taxon>
        <taxon>Actinomycetota</taxon>
        <taxon>Actinomycetes</taxon>
        <taxon>Mycobacteriales</taxon>
        <taxon>Nocardiaceae</taxon>
        <taxon>Nocardia</taxon>
    </lineage>
</organism>
<evidence type="ECO:0000313" key="2">
    <source>
        <dbReference type="Proteomes" id="UP000239874"/>
    </source>
</evidence>
<accession>A0A2S6AMN4</accession>
<gene>
    <name evidence="1" type="ORF">C5E45_20770</name>
</gene>
<comment type="caution">
    <text evidence="1">The sequence shown here is derived from an EMBL/GenBank/DDBJ whole genome shotgun (WGS) entry which is preliminary data.</text>
</comment>
<protein>
    <submittedName>
        <fullName evidence="1">Uncharacterized protein</fullName>
    </submittedName>
</protein>
<proteinExistence type="predicted"/>
<dbReference type="AlphaFoldDB" id="A0A2S6AMN4"/>
<reference evidence="1 2" key="1">
    <citation type="submission" date="2018-02" db="EMBL/GenBank/DDBJ databases">
        <title>8 Nocardia nova and 1 Nocardia cyriacigeorgica strain used for evolution to TMP-SMX.</title>
        <authorList>
            <person name="Mehta H."/>
            <person name="Weng J."/>
            <person name="Shamoo Y."/>
        </authorList>
    </citation>
    <scope>NUCLEOTIDE SEQUENCE [LARGE SCALE GENOMIC DNA]</scope>
    <source>
        <strain evidence="1 2">MDA3139</strain>
    </source>
</reference>
<evidence type="ECO:0000313" key="1">
    <source>
        <dbReference type="EMBL" id="PPJ36480.1"/>
    </source>
</evidence>
<dbReference type="EMBL" id="PSZC01000014">
    <property type="protein sequence ID" value="PPJ36480.1"/>
    <property type="molecule type" value="Genomic_DNA"/>
</dbReference>